<dbReference type="EMBL" id="CAKLBY020000231">
    <property type="protein sequence ID" value="CAK7938630.1"/>
    <property type="molecule type" value="Genomic_DNA"/>
</dbReference>
<dbReference type="Proteomes" id="UP001162060">
    <property type="component" value="Unassembled WGS sequence"/>
</dbReference>
<evidence type="ECO:0000313" key="1">
    <source>
        <dbReference type="EMBL" id="CAK7938630.1"/>
    </source>
</evidence>
<proteinExistence type="predicted"/>
<accession>A0AAV1UW08</accession>
<gene>
    <name evidence="1" type="ORF">PM001_LOCUS23780</name>
</gene>
<evidence type="ECO:0008006" key="3">
    <source>
        <dbReference type="Google" id="ProtNLM"/>
    </source>
</evidence>
<protein>
    <recommendedName>
        <fullName evidence="3">Secreted protein</fullName>
    </recommendedName>
</protein>
<dbReference type="AlphaFoldDB" id="A0AAV1UW08"/>
<name>A0AAV1UW08_9STRA</name>
<organism evidence="1 2">
    <name type="scientific">Peronospora matthiolae</name>
    <dbReference type="NCBI Taxonomy" id="2874970"/>
    <lineage>
        <taxon>Eukaryota</taxon>
        <taxon>Sar</taxon>
        <taxon>Stramenopiles</taxon>
        <taxon>Oomycota</taxon>
        <taxon>Peronosporomycetes</taxon>
        <taxon>Peronosporales</taxon>
        <taxon>Peronosporaceae</taxon>
        <taxon>Peronospora</taxon>
    </lineage>
</organism>
<reference evidence="1" key="1">
    <citation type="submission" date="2024-01" db="EMBL/GenBank/DDBJ databases">
        <authorList>
            <person name="Webb A."/>
        </authorList>
    </citation>
    <scope>NUCLEOTIDE SEQUENCE</scope>
    <source>
        <strain evidence="1">Pm1</strain>
    </source>
</reference>
<evidence type="ECO:0000313" key="2">
    <source>
        <dbReference type="Proteomes" id="UP001162060"/>
    </source>
</evidence>
<comment type="caution">
    <text evidence="1">The sequence shown here is derived from an EMBL/GenBank/DDBJ whole genome shotgun (WGS) entry which is preliminary data.</text>
</comment>
<sequence length="80" mass="7918">MDRLIGVAAAASAAAASAAAGIDPVSSYFRCEYGATDVSFRVATTSTVLCIAIAAAAADRLEVGEMDPSSCNGWTSNAAG</sequence>